<reference evidence="2 3" key="1">
    <citation type="journal article" date="2019" name="Emerg. Microbes Infect.">
        <title>Comprehensive subspecies identification of 175 nontuberculous mycobacteria species based on 7547 genomic profiles.</title>
        <authorList>
            <person name="Matsumoto Y."/>
            <person name="Kinjo T."/>
            <person name="Motooka D."/>
            <person name="Nabeya D."/>
            <person name="Jung N."/>
            <person name="Uechi K."/>
            <person name="Horii T."/>
            <person name="Iida T."/>
            <person name="Fujita J."/>
            <person name="Nakamura S."/>
        </authorList>
    </citation>
    <scope>NUCLEOTIDE SEQUENCE [LARGE SCALE GENOMIC DNA]</scope>
    <source>
        <strain evidence="2 3">JCM 30622</strain>
    </source>
</reference>
<dbReference type="Pfam" id="PF01636">
    <property type="entry name" value="APH"/>
    <property type="match status" value="1"/>
</dbReference>
<dbReference type="EMBL" id="AP022597">
    <property type="protein sequence ID" value="BBY71387.1"/>
    <property type="molecule type" value="Genomic_DNA"/>
</dbReference>
<accession>A0ABN6AWN6</accession>
<feature type="domain" description="Aminoglycoside phosphotransferase" evidence="1">
    <location>
        <begin position="68"/>
        <end position="273"/>
    </location>
</feature>
<evidence type="ECO:0000313" key="2">
    <source>
        <dbReference type="EMBL" id="BBY71387.1"/>
    </source>
</evidence>
<name>A0ABN6AWN6_9MYCO</name>
<dbReference type="InterPro" id="IPR002575">
    <property type="entry name" value="Aminoglycoside_PTrfase"/>
</dbReference>
<evidence type="ECO:0000313" key="3">
    <source>
        <dbReference type="Proteomes" id="UP000466578"/>
    </source>
</evidence>
<dbReference type="Gene3D" id="3.90.1200.10">
    <property type="match status" value="1"/>
</dbReference>
<protein>
    <submittedName>
        <fullName evidence="2">Aminoglycoside phosphotransferase</fullName>
    </submittedName>
</protein>
<evidence type="ECO:0000259" key="1">
    <source>
        <dbReference type="Pfam" id="PF01636"/>
    </source>
</evidence>
<sequence length="343" mass="38621">MCDGVPGARVTNFEFGNRDDGATSRCPLVVTYNDVGRTAGLPDQLFTKSLPTFATRLLSAAVNLSEVEATFYSQLRPELSIEAPQARYAAYDPHSERFFLIVEDVAKARGATFGTALDRTLTRGQADDLVDLLAELHVTFWQRPLMSRFGHWLRNSVEYVERLNVTLPARKRIAVGCERARSVLSTEFFERRHEIHPALMRAMARNVEGPQTLLHTDVHPGNWYVTAEGRMGLYDWSCLTTGGWARDVAYALATHLPPEDRRAWERKLLARYLGRLQKAGIETPTDDEAFLLYGQQMMHPLLMWLGTLGLSKLMPSTQRADVTLETVRRAAIAAQDLRTLDTV</sequence>
<dbReference type="InterPro" id="IPR011009">
    <property type="entry name" value="Kinase-like_dom_sf"/>
</dbReference>
<keyword evidence="3" id="KW-1185">Reference proteome</keyword>
<dbReference type="Proteomes" id="UP000466578">
    <property type="component" value="Chromosome"/>
</dbReference>
<gene>
    <name evidence="2" type="ORF">MPRI_35740</name>
</gene>
<dbReference type="SUPFAM" id="SSF56112">
    <property type="entry name" value="Protein kinase-like (PK-like)"/>
    <property type="match status" value="1"/>
</dbReference>
<proteinExistence type="predicted"/>
<organism evidence="2 3">
    <name type="scientific">Mycobacterium paraintracellulare</name>
    <dbReference type="NCBI Taxonomy" id="1138383"/>
    <lineage>
        <taxon>Bacteria</taxon>
        <taxon>Bacillati</taxon>
        <taxon>Actinomycetota</taxon>
        <taxon>Actinomycetes</taxon>
        <taxon>Mycobacteriales</taxon>
        <taxon>Mycobacteriaceae</taxon>
        <taxon>Mycobacterium</taxon>
        <taxon>Mycobacterium avium complex (MAC)</taxon>
    </lineage>
</organism>